<evidence type="ECO:0000313" key="2">
    <source>
        <dbReference type="EMBL" id="HDR52993.1"/>
    </source>
</evidence>
<dbReference type="EMBL" id="DSDK01000866">
    <property type="protein sequence ID" value="HDR52993.1"/>
    <property type="molecule type" value="Genomic_DNA"/>
</dbReference>
<dbReference type="Pfam" id="PF00800">
    <property type="entry name" value="PDT"/>
    <property type="match status" value="1"/>
</dbReference>
<feature type="domain" description="Prephenate dehydratase" evidence="1">
    <location>
        <begin position="4"/>
        <end position="42"/>
    </location>
</feature>
<dbReference type="Gene3D" id="3.40.190.10">
    <property type="entry name" value="Periplasmic binding protein-like II"/>
    <property type="match status" value="1"/>
</dbReference>
<name>A0A831LNH5_9BACT</name>
<dbReference type="GO" id="GO:0009094">
    <property type="term" value="P:L-phenylalanine biosynthetic process"/>
    <property type="evidence" value="ECO:0007669"/>
    <property type="project" value="UniProtKB-UniPathway"/>
</dbReference>
<feature type="non-terminal residue" evidence="2">
    <location>
        <position position="43"/>
    </location>
</feature>
<dbReference type="InterPro" id="IPR001086">
    <property type="entry name" value="Preph_deHydtase"/>
</dbReference>
<accession>A0A831LNH5</accession>
<dbReference type="AlphaFoldDB" id="A0A831LNH5"/>
<dbReference type="UniPathway" id="UPA00121">
    <property type="reaction ID" value="UER00345"/>
</dbReference>
<dbReference type="Proteomes" id="UP000886047">
    <property type="component" value="Unassembled WGS sequence"/>
</dbReference>
<comment type="caution">
    <text evidence="2">The sequence shown here is derived from an EMBL/GenBank/DDBJ whole genome shotgun (WGS) entry which is preliminary data.</text>
</comment>
<reference evidence="2" key="1">
    <citation type="journal article" date="2020" name="mSystems">
        <title>Genome- and Community-Level Interaction Insights into Carbon Utilization and Element Cycling Functions of Hydrothermarchaeota in Hydrothermal Sediment.</title>
        <authorList>
            <person name="Zhou Z."/>
            <person name="Liu Y."/>
            <person name="Xu W."/>
            <person name="Pan J."/>
            <person name="Luo Z.H."/>
            <person name="Li M."/>
        </authorList>
    </citation>
    <scope>NUCLEOTIDE SEQUENCE [LARGE SCALE GENOMIC DNA]</scope>
    <source>
        <strain evidence="2">SpSt-1217</strain>
    </source>
</reference>
<gene>
    <name evidence="2" type="ORF">ENN90_15460</name>
</gene>
<dbReference type="SUPFAM" id="SSF53850">
    <property type="entry name" value="Periplasmic binding protein-like II"/>
    <property type="match status" value="1"/>
</dbReference>
<dbReference type="GO" id="GO:0004664">
    <property type="term" value="F:prephenate dehydratase activity"/>
    <property type="evidence" value="ECO:0007669"/>
    <property type="project" value="InterPro"/>
</dbReference>
<proteinExistence type="predicted"/>
<evidence type="ECO:0000259" key="1">
    <source>
        <dbReference type="Pfam" id="PF00800"/>
    </source>
</evidence>
<sequence length="43" mass="4849">MKRIAVQGIVGSFHEDAALKYFKEKIKIVECKSFTSVCDLVDT</sequence>
<protein>
    <submittedName>
        <fullName evidence="2">Prephenate dehydratase</fullName>
    </submittedName>
</protein>
<organism evidence="2">
    <name type="scientific">Mariniphaga anaerophila</name>
    <dbReference type="NCBI Taxonomy" id="1484053"/>
    <lineage>
        <taxon>Bacteria</taxon>
        <taxon>Pseudomonadati</taxon>
        <taxon>Bacteroidota</taxon>
        <taxon>Bacteroidia</taxon>
        <taxon>Marinilabiliales</taxon>
        <taxon>Prolixibacteraceae</taxon>
        <taxon>Mariniphaga</taxon>
    </lineage>
</organism>